<dbReference type="AlphaFoldDB" id="A0A2S5T9X6"/>
<evidence type="ECO:0000313" key="8">
    <source>
        <dbReference type="EMBL" id="PPE71759.1"/>
    </source>
</evidence>
<gene>
    <name evidence="8" type="ORF">C1702_00840</name>
    <name evidence="9" type="ORF">EV676_102182</name>
</gene>
<protein>
    <submittedName>
        <fullName evidence="9">Cytochrome c oxidase assembly factor CtaG</fullName>
    </submittedName>
</protein>
<feature type="transmembrane region" description="Helical" evidence="6">
    <location>
        <begin position="196"/>
        <end position="216"/>
    </location>
</feature>
<keyword evidence="4 6" id="KW-1133">Transmembrane helix</keyword>
<evidence type="ECO:0000256" key="4">
    <source>
        <dbReference type="ARBA" id="ARBA00022989"/>
    </source>
</evidence>
<organism evidence="8 10">
    <name type="scientific">Caldimonas thermodepolymerans</name>
    <dbReference type="NCBI Taxonomy" id="215580"/>
    <lineage>
        <taxon>Bacteria</taxon>
        <taxon>Pseudomonadati</taxon>
        <taxon>Pseudomonadota</taxon>
        <taxon>Betaproteobacteria</taxon>
        <taxon>Burkholderiales</taxon>
        <taxon>Sphaerotilaceae</taxon>
        <taxon>Caldimonas</taxon>
    </lineage>
</organism>
<reference evidence="9 11" key="2">
    <citation type="submission" date="2019-03" db="EMBL/GenBank/DDBJ databases">
        <title>Genomic Encyclopedia of Type Strains, Phase IV (KMG-IV): sequencing the most valuable type-strain genomes for metagenomic binning, comparative biology and taxonomic classification.</title>
        <authorList>
            <person name="Goeker M."/>
        </authorList>
    </citation>
    <scope>NUCLEOTIDE SEQUENCE [LARGE SCALE GENOMIC DNA]</scope>
    <source>
        <strain evidence="9 11">DSM 15264</strain>
    </source>
</reference>
<evidence type="ECO:0000256" key="7">
    <source>
        <dbReference type="SAM" id="SignalP"/>
    </source>
</evidence>
<feature type="transmembrane region" description="Helical" evidence="6">
    <location>
        <begin position="31"/>
        <end position="50"/>
    </location>
</feature>
<proteinExistence type="predicted"/>
<evidence type="ECO:0000313" key="10">
    <source>
        <dbReference type="Proteomes" id="UP000239406"/>
    </source>
</evidence>
<feature type="chain" id="PRO_5040584381" evidence="7">
    <location>
        <begin position="22"/>
        <end position="273"/>
    </location>
</feature>
<dbReference type="EMBL" id="SLXF01000002">
    <property type="protein sequence ID" value="TCP08674.1"/>
    <property type="molecule type" value="Genomic_DNA"/>
</dbReference>
<dbReference type="Proteomes" id="UP000294772">
    <property type="component" value="Unassembled WGS sequence"/>
</dbReference>
<evidence type="ECO:0000256" key="6">
    <source>
        <dbReference type="SAM" id="Phobius"/>
    </source>
</evidence>
<feature type="transmembrane region" description="Helical" evidence="6">
    <location>
        <begin position="91"/>
        <end position="111"/>
    </location>
</feature>
<comment type="subcellular location">
    <subcellularLocation>
        <location evidence="1">Cell membrane</location>
        <topology evidence="1">Multi-pass membrane protein</topology>
    </subcellularLocation>
</comment>
<evidence type="ECO:0000256" key="5">
    <source>
        <dbReference type="ARBA" id="ARBA00023136"/>
    </source>
</evidence>
<evidence type="ECO:0000313" key="11">
    <source>
        <dbReference type="Proteomes" id="UP000294772"/>
    </source>
</evidence>
<keyword evidence="5 6" id="KW-0472">Membrane</keyword>
<feature type="transmembrane region" description="Helical" evidence="6">
    <location>
        <begin position="236"/>
        <end position="254"/>
    </location>
</feature>
<evidence type="ECO:0000313" key="9">
    <source>
        <dbReference type="EMBL" id="TCP08674.1"/>
    </source>
</evidence>
<evidence type="ECO:0000256" key="1">
    <source>
        <dbReference type="ARBA" id="ARBA00004651"/>
    </source>
</evidence>
<dbReference type="GO" id="GO:0005886">
    <property type="term" value="C:plasma membrane"/>
    <property type="evidence" value="ECO:0007669"/>
    <property type="project" value="UniProtKB-SubCell"/>
</dbReference>
<keyword evidence="3 6" id="KW-0812">Transmembrane</keyword>
<dbReference type="Proteomes" id="UP000239406">
    <property type="component" value="Unassembled WGS sequence"/>
</dbReference>
<keyword evidence="10" id="KW-1185">Reference proteome</keyword>
<dbReference type="Pfam" id="PF09678">
    <property type="entry name" value="Caa3_CtaG"/>
    <property type="match status" value="1"/>
</dbReference>
<dbReference type="InterPro" id="IPR019108">
    <property type="entry name" value="Caa3_assmbl_CtaG-rel"/>
</dbReference>
<evidence type="ECO:0000256" key="3">
    <source>
        <dbReference type="ARBA" id="ARBA00022692"/>
    </source>
</evidence>
<sequence length="273" mass="29714">MPVTVRLALLLALPATAQAHAAWDTGPLSHLPVWGAQALLLALWIAGLAGAARVRPRLGERLAFHAATAVTAVALFGPFDERAATSTAMHMVQHMLLMVVAAPLWVLARPLPAWRAALGPWVDPWWQAVLRAGRHPVACAALHAAAIWAWHLPQPYLAAVGNNWWHVAEHASFAFSAWLFWWAVLRARRGHEAQAALALLFTLMHTGLLGALLTFARAPLYAPESRDLWDQQLAGLLMWVPGGAAYLAAAAWCAHRWLGRLQRAVPAGPQRTP</sequence>
<name>A0A2S5T9X6_9BURK</name>
<keyword evidence="7" id="KW-0732">Signal</keyword>
<dbReference type="OrthoDB" id="9808789at2"/>
<dbReference type="RefSeq" id="WP_104355951.1">
    <property type="nucleotide sequence ID" value="NZ_CALFFA010000024.1"/>
</dbReference>
<comment type="caution">
    <text evidence="8">The sequence shown here is derived from an EMBL/GenBank/DDBJ whole genome shotgun (WGS) entry which is preliminary data.</text>
</comment>
<reference evidence="8 10" key="1">
    <citation type="submission" date="2018-02" db="EMBL/GenBank/DDBJ databases">
        <title>Reclassifiation of [Polyangium] brachysporum DSM 7029 as Guopingzhaonella breviflexa gen. nov., sp. nov., a member of the family Comamonadaceae.</title>
        <authorList>
            <person name="Tang B."/>
        </authorList>
    </citation>
    <scope>NUCLEOTIDE SEQUENCE [LARGE SCALE GENOMIC DNA]</scope>
    <source>
        <strain evidence="8 10">DSM 15344</strain>
    </source>
</reference>
<feature type="signal peptide" evidence="7">
    <location>
        <begin position="1"/>
        <end position="21"/>
    </location>
</feature>
<accession>A0A2S5T9X6</accession>
<keyword evidence="2" id="KW-1003">Cell membrane</keyword>
<feature type="transmembrane region" description="Helical" evidence="6">
    <location>
        <begin position="62"/>
        <end position="79"/>
    </location>
</feature>
<dbReference type="EMBL" id="PSNY01000001">
    <property type="protein sequence ID" value="PPE71759.1"/>
    <property type="molecule type" value="Genomic_DNA"/>
</dbReference>
<evidence type="ECO:0000256" key="2">
    <source>
        <dbReference type="ARBA" id="ARBA00022475"/>
    </source>
</evidence>